<feature type="region of interest" description="Disordered" evidence="12">
    <location>
        <begin position="61"/>
        <end position="89"/>
    </location>
</feature>
<reference evidence="14 15" key="1">
    <citation type="submission" date="2023-09" db="EMBL/GenBank/DDBJ databases">
        <title>Nesidiocoris tenuis whole genome shotgun sequence.</title>
        <authorList>
            <person name="Shibata T."/>
            <person name="Shimoda M."/>
            <person name="Kobayashi T."/>
            <person name="Uehara T."/>
        </authorList>
    </citation>
    <scope>NUCLEOTIDE SEQUENCE [LARGE SCALE GENOMIC DNA]</scope>
    <source>
        <strain evidence="14 15">Japan</strain>
    </source>
</reference>
<name>A0ABN7ACZ1_9HEMI</name>
<gene>
    <name evidence="14" type="ORF">NTJ_02951</name>
</gene>
<keyword evidence="9" id="KW-0010">Activator</keyword>
<dbReference type="PANTHER" id="PTHR11447">
    <property type="entry name" value="CELLULAR TUMOR ANTIGEN P53"/>
    <property type="match status" value="1"/>
</dbReference>
<dbReference type="InterPro" id="IPR011615">
    <property type="entry name" value="p53_DNA-bd"/>
</dbReference>
<evidence type="ECO:0000256" key="6">
    <source>
        <dbReference type="ARBA" id="ARBA00022833"/>
    </source>
</evidence>
<evidence type="ECO:0000256" key="1">
    <source>
        <dbReference type="ARBA" id="ARBA00001947"/>
    </source>
</evidence>
<keyword evidence="15" id="KW-1185">Reference proteome</keyword>
<evidence type="ECO:0000256" key="5">
    <source>
        <dbReference type="ARBA" id="ARBA00022723"/>
    </source>
</evidence>
<dbReference type="CDD" id="cd08367">
    <property type="entry name" value="P53"/>
    <property type="match status" value="1"/>
</dbReference>
<feature type="domain" description="p53 DNA-binding" evidence="13">
    <location>
        <begin position="91"/>
        <end position="291"/>
    </location>
</feature>
<evidence type="ECO:0000256" key="9">
    <source>
        <dbReference type="ARBA" id="ARBA00023159"/>
    </source>
</evidence>
<keyword evidence="7" id="KW-0805">Transcription regulation</keyword>
<comment type="cofactor">
    <cofactor evidence="1">
        <name>Zn(2+)</name>
        <dbReference type="ChEBI" id="CHEBI:29105"/>
    </cofactor>
</comment>
<keyword evidence="10" id="KW-0804">Transcription</keyword>
<comment type="subcellular location">
    <subcellularLocation>
        <location evidence="2">Nucleus</location>
    </subcellularLocation>
</comment>
<keyword evidence="4" id="KW-0053">Apoptosis</keyword>
<evidence type="ECO:0000313" key="15">
    <source>
        <dbReference type="Proteomes" id="UP001307889"/>
    </source>
</evidence>
<proteinExistence type="inferred from homology"/>
<dbReference type="EMBL" id="AP028910">
    <property type="protein sequence ID" value="BES90144.1"/>
    <property type="molecule type" value="Genomic_DNA"/>
</dbReference>
<dbReference type="Proteomes" id="UP001307889">
    <property type="component" value="Chromosome 2"/>
</dbReference>
<accession>A0ABN7ACZ1</accession>
<organism evidence="14 15">
    <name type="scientific">Nesidiocoris tenuis</name>
    <dbReference type="NCBI Taxonomy" id="355587"/>
    <lineage>
        <taxon>Eukaryota</taxon>
        <taxon>Metazoa</taxon>
        <taxon>Ecdysozoa</taxon>
        <taxon>Arthropoda</taxon>
        <taxon>Hexapoda</taxon>
        <taxon>Insecta</taxon>
        <taxon>Pterygota</taxon>
        <taxon>Neoptera</taxon>
        <taxon>Paraneoptera</taxon>
        <taxon>Hemiptera</taxon>
        <taxon>Heteroptera</taxon>
        <taxon>Panheteroptera</taxon>
        <taxon>Cimicomorpha</taxon>
        <taxon>Miridae</taxon>
        <taxon>Dicyphina</taxon>
        <taxon>Nesidiocoris</taxon>
    </lineage>
</organism>
<evidence type="ECO:0000313" key="14">
    <source>
        <dbReference type="EMBL" id="BES90144.1"/>
    </source>
</evidence>
<evidence type="ECO:0000259" key="13">
    <source>
        <dbReference type="Pfam" id="PF00870"/>
    </source>
</evidence>
<keyword evidence="6" id="KW-0862">Zinc</keyword>
<comment type="similarity">
    <text evidence="3">Belongs to the p53 family.</text>
</comment>
<dbReference type="SUPFAM" id="SSF49417">
    <property type="entry name" value="p53-like transcription factors"/>
    <property type="match status" value="1"/>
</dbReference>
<evidence type="ECO:0000256" key="12">
    <source>
        <dbReference type="SAM" id="MobiDB-lite"/>
    </source>
</evidence>
<evidence type="ECO:0000256" key="3">
    <source>
        <dbReference type="ARBA" id="ARBA00006167"/>
    </source>
</evidence>
<dbReference type="Gene3D" id="2.60.40.720">
    <property type="match status" value="1"/>
</dbReference>
<feature type="compositionally biased region" description="Low complexity" evidence="12">
    <location>
        <begin position="70"/>
        <end position="83"/>
    </location>
</feature>
<dbReference type="InterPro" id="IPR002117">
    <property type="entry name" value="p53_tumour_suppressor"/>
</dbReference>
<evidence type="ECO:0000256" key="7">
    <source>
        <dbReference type="ARBA" id="ARBA00023015"/>
    </source>
</evidence>
<evidence type="ECO:0000256" key="4">
    <source>
        <dbReference type="ARBA" id="ARBA00022703"/>
    </source>
</evidence>
<evidence type="ECO:0000256" key="2">
    <source>
        <dbReference type="ARBA" id="ARBA00004123"/>
    </source>
</evidence>
<dbReference type="InterPro" id="IPR008967">
    <property type="entry name" value="p53-like_TF_DNA-bd_sf"/>
</dbReference>
<dbReference type="InterPro" id="IPR012346">
    <property type="entry name" value="p53/RUNT-type_TF_DNA-bd_sf"/>
</dbReference>
<evidence type="ECO:0000256" key="10">
    <source>
        <dbReference type="ARBA" id="ARBA00023163"/>
    </source>
</evidence>
<evidence type="ECO:0000256" key="11">
    <source>
        <dbReference type="ARBA" id="ARBA00023242"/>
    </source>
</evidence>
<protein>
    <recommendedName>
        <fullName evidence="13">p53 DNA-binding domain-containing protein</fullName>
    </recommendedName>
</protein>
<dbReference type="Pfam" id="PF00870">
    <property type="entry name" value="P53"/>
    <property type="match status" value="1"/>
</dbReference>
<keyword evidence="8" id="KW-0238">DNA-binding</keyword>
<evidence type="ECO:0000256" key="8">
    <source>
        <dbReference type="ARBA" id="ARBA00023125"/>
    </source>
</evidence>
<keyword evidence="11" id="KW-0539">Nucleus</keyword>
<keyword evidence="5" id="KW-0479">Metal-binding</keyword>
<sequence length="376" mass="43093">MTESFDENTILNDLRAEDLNLLNSLLSPENGFEQLQPAVGQNREADDVDPHELLREIQDLQDPLHPPQNPSSTMSASSSKPSPTGAHPSVQEFAGEFGFQICLDSLTKSSASNSWIYSETLKQVFIKMNHVLNVQFKTSEPLNHNQYFIRAVLVYQNNDFVNHPVNRCSIHWFEDDPHQQAHKLCNTCNCEAVNWAGHVLRCQTNGAIYQYDSQSERHSVSSPVASIDTNDVVSLHYYFACKTSCPRGMQRRSVQMIFTLEDQMSRVFGRRVLPVKICSCPKRDRDRLEKDLKIKAEDEADLSKRFKPDFDEMNFTNCDVTPHATRDNLEAAIAEKFKTQEKELNAAMGLIMNCLQRHNQMEDLVKMIRQKWMAHQ</sequence>
<dbReference type="PANTHER" id="PTHR11447:SF16">
    <property type="entry name" value="P53 PROTEIN LONG FORM VARIANT 1"/>
    <property type="match status" value="1"/>
</dbReference>